<evidence type="ECO:0000256" key="1">
    <source>
        <dbReference type="SAM" id="MobiDB-lite"/>
    </source>
</evidence>
<dbReference type="EMBL" id="KI392495">
    <property type="protein sequence ID" value="ERN15788.1"/>
    <property type="molecule type" value="Genomic_DNA"/>
</dbReference>
<dbReference type="InterPro" id="IPR022212">
    <property type="entry name" value="DUF3741"/>
</dbReference>
<dbReference type="HOGENOM" id="CLU_006751_0_0_1"/>
<dbReference type="InterPro" id="IPR025486">
    <property type="entry name" value="DUF4378"/>
</dbReference>
<dbReference type="Pfam" id="PF14383">
    <property type="entry name" value="VARLMGL"/>
    <property type="match status" value="1"/>
</dbReference>
<feature type="region of interest" description="Disordered" evidence="1">
    <location>
        <begin position="516"/>
        <end position="538"/>
    </location>
</feature>
<feature type="region of interest" description="Disordered" evidence="1">
    <location>
        <begin position="133"/>
        <end position="155"/>
    </location>
</feature>
<proteinExistence type="predicted"/>
<evidence type="ECO:0000313" key="6">
    <source>
        <dbReference type="Proteomes" id="UP000017836"/>
    </source>
</evidence>
<gene>
    <name evidence="5" type="ORF">AMTR_s00039p00119340</name>
</gene>
<dbReference type="KEGG" id="atr:18444081"/>
<dbReference type="OrthoDB" id="1932693at2759"/>
<dbReference type="AlphaFoldDB" id="U5D606"/>
<dbReference type="Pfam" id="PF12552">
    <property type="entry name" value="DUF3741"/>
    <property type="match status" value="1"/>
</dbReference>
<feature type="domain" description="DUF4378" evidence="3">
    <location>
        <begin position="881"/>
        <end position="1059"/>
    </location>
</feature>
<dbReference type="PANTHER" id="PTHR46634:SF3">
    <property type="entry name" value="M REDUCTASE II SUBUNIT GAMMA, PUTATIVE (DUF3741)-RELATED"/>
    <property type="match status" value="1"/>
</dbReference>
<evidence type="ECO:0008006" key="7">
    <source>
        <dbReference type="Google" id="ProtNLM"/>
    </source>
</evidence>
<sequence>MNEHQYQKQCNTEKRYPGCMGRMVNLLDLSSGLNVNRMLTDKAQFNGSALPRSHHDVPMKTPPRHNAYTGEYVAQKPIDHELRRSFSEKKGNGTPMKMLIAQEMSKEFDTKQKPPSVVARLMGLETLPAQQPISTWQRSSPEVSPWNPTVGRQDRHHLPVHSNMYSHSGTTNTYMHSGAIQRNQQQEVGLEVEHLPHKRCSPETYFRGQEGYKDVYEVWQKTEKLDAVNLQKDRYEKSLDEKMALVRQKFMDAKRLATDEKLRQSKEFQDALEVLSSNKDLFLKFLQEPNSLFSKHILDLQSIPPPPQSRRITVLRPSKSMAASNGLTKLYNGSDRYVDQEVKREKQVKKQDPTGYMLGNSYHCEMDGMGKEFKREKVVKKPDPTNCFLGNSQEVSEKNHDWDFSKVRLGAPSQPTRIVVLKPSPGKTQDIRALISSPNQNERFSGLGPDGTKGSREIAREITRQMTENLTSDTSRRDESFSSPIISSTVGRDDVFMSSMVSNGYVGDESSFNRSETEFAEGGSISDSEVSTPTSRNSWDYINKFSRSSSSSISRASCSPESSVSREAKKRLSARWAMMANGAQDQRQLRRSSSTLGEMLALPELKKPERSSEERSNGVLSQSSNLSPKGEIQEGLSSFSEGRTINEINDSAQVSPRSLARSRSVPVSSTSYEAMDLVGGKSNTKDSGKPKGGGFFMGKVSNFFFSRSKKGRREKHNSVGLGPWECGGSLIIDLERENTHPAEVEGDASQSMPLAVGEECPNTPISTACDECSSQAVSSPPKQQVARLENLNENGDQPSPISVLESPFEDEASPLQEKERVALDIKPRMPFNLPKSDGTTRPLEQPRTASLSLPTLDASRWLPSPLTPHFYFWGESEQEVFLFVETILNASGLLDEPECSIFGRWYSPNSPLDPVLLDKCLDKNGSVSSKGGERECCSKQNDPVTCIEGERKSCSDQNGMVICKVERRDEMERKLVFDCINAVLVEITGPCLDAHPWARPRRQGPVGQQLVQATWNLLREWAHGEGLERDLSGWFDLGQEMDWIGTEIERCVLEDLIEDALCELSLSLSSTTK</sequence>
<dbReference type="OMA" id="VICKVER"/>
<accession>U5D606</accession>
<feature type="region of interest" description="Disordered" evidence="1">
    <location>
        <begin position="829"/>
        <end position="849"/>
    </location>
</feature>
<evidence type="ECO:0000259" key="4">
    <source>
        <dbReference type="Pfam" id="PF14383"/>
    </source>
</evidence>
<dbReference type="eggNOG" id="ENOG502QQCF">
    <property type="taxonomic scope" value="Eukaryota"/>
</dbReference>
<feature type="compositionally biased region" description="Polar residues" evidence="1">
    <location>
        <begin position="133"/>
        <end position="142"/>
    </location>
</feature>
<feature type="domain" description="DUF3741" evidence="2">
    <location>
        <begin position="247"/>
        <end position="291"/>
    </location>
</feature>
<feature type="compositionally biased region" description="Polar residues" evidence="1">
    <location>
        <begin position="618"/>
        <end position="627"/>
    </location>
</feature>
<feature type="region of interest" description="Disordered" evidence="1">
    <location>
        <begin position="599"/>
        <end position="665"/>
    </location>
</feature>
<dbReference type="STRING" id="13333.U5D606"/>
<reference evidence="6" key="1">
    <citation type="journal article" date="2013" name="Science">
        <title>The Amborella genome and the evolution of flowering plants.</title>
        <authorList>
            <consortium name="Amborella Genome Project"/>
        </authorList>
    </citation>
    <scope>NUCLEOTIDE SEQUENCE [LARGE SCALE GENOMIC DNA]</scope>
</reference>
<dbReference type="Pfam" id="PF14309">
    <property type="entry name" value="DUF4378"/>
    <property type="match status" value="1"/>
</dbReference>
<evidence type="ECO:0000259" key="3">
    <source>
        <dbReference type="Pfam" id="PF14309"/>
    </source>
</evidence>
<organism evidence="5 6">
    <name type="scientific">Amborella trichopoda</name>
    <dbReference type="NCBI Taxonomy" id="13333"/>
    <lineage>
        <taxon>Eukaryota</taxon>
        <taxon>Viridiplantae</taxon>
        <taxon>Streptophyta</taxon>
        <taxon>Embryophyta</taxon>
        <taxon>Tracheophyta</taxon>
        <taxon>Spermatophyta</taxon>
        <taxon>Magnoliopsida</taxon>
        <taxon>Amborellales</taxon>
        <taxon>Amborellaceae</taxon>
        <taxon>Amborella</taxon>
    </lineage>
</organism>
<dbReference type="PANTHER" id="PTHR46634">
    <property type="entry name" value="M REDUCTASE II SUBUNIT GAMMA, PUTATIVE (DUF3741)-RELATED"/>
    <property type="match status" value="1"/>
</dbReference>
<dbReference type="Proteomes" id="UP000017836">
    <property type="component" value="Unassembled WGS sequence"/>
</dbReference>
<feature type="compositionally biased region" description="Polar residues" evidence="1">
    <location>
        <begin position="525"/>
        <end position="538"/>
    </location>
</feature>
<feature type="compositionally biased region" description="Basic and acidic residues" evidence="1">
    <location>
        <begin position="604"/>
        <end position="616"/>
    </location>
</feature>
<evidence type="ECO:0000259" key="2">
    <source>
        <dbReference type="Pfam" id="PF12552"/>
    </source>
</evidence>
<dbReference type="InterPro" id="IPR032795">
    <property type="entry name" value="DUF3741-assoc"/>
</dbReference>
<feature type="domain" description="DUF3741" evidence="4">
    <location>
        <begin position="111"/>
        <end position="131"/>
    </location>
</feature>
<evidence type="ECO:0000313" key="5">
    <source>
        <dbReference type="EMBL" id="ERN15788.1"/>
    </source>
</evidence>
<protein>
    <recommendedName>
        <fullName evidence="7">DUF4378 domain-containing protein</fullName>
    </recommendedName>
</protein>
<feature type="compositionally biased region" description="Polar residues" evidence="1">
    <location>
        <begin position="635"/>
        <end position="656"/>
    </location>
</feature>
<keyword evidence="6" id="KW-1185">Reference proteome</keyword>
<name>U5D606_AMBTC</name>
<dbReference type="Gramene" id="ERN15788">
    <property type="protein sequence ID" value="ERN15788"/>
    <property type="gene ID" value="AMTR_s00039p00119340"/>
</dbReference>